<keyword evidence="1 4" id="KW-0378">Hydrolase</keyword>
<evidence type="ECO:0000256" key="2">
    <source>
        <dbReference type="SAM" id="MobiDB-lite"/>
    </source>
</evidence>
<accession>A0A3S2UTE6</accession>
<dbReference type="Proteomes" id="UP000282837">
    <property type="component" value="Unassembled WGS sequence"/>
</dbReference>
<protein>
    <submittedName>
        <fullName evidence="4">Alpha/beta hydrolase</fullName>
    </submittedName>
</protein>
<keyword evidence="5" id="KW-1185">Reference proteome</keyword>
<evidence type="ECO:0000313" key="5">
    <source>
        <dbReference type="Proteomes" id="UP000282837"/>
    </source>
</evidence>
<dbReference type="InterPro" id="IPR050300">
    <property type="entry name" value="GDXG_lipolytic_enzyme"/>
</dbReference>
<name>A0A3S2UTE6_9SPHN</name>
<gene>
    <name evidence="4" type="ORF">EOE18_05405</name>
</gene>
<dbReference type="OrthoDB" id="9771666at2"/>
<dbReference type="Pfam" id="PF20434">
    <property type="entry name" value="BD-FAE"/>
    <property type="match status" value="1"/>
</dbReference>
<dbReference type="SUPFAM" id="SSF53474">
    <property type="entry name" value="alpha/beta-Hydrolases"/>
    <property type="match status" value="1"/>
</dbReference>
<dbReference type="Gene3D" id="3.40.50.1820">
    <property type="entry name" value="alpha/beta hydrolase"/>
    <property type="match status" value="1"/>
</dbReference>
<evidence type="ECO:0000256" key="1">
    <source>
        <dbReference type="ARBA" id="ARBA00022801"/>
    </source>
</evidence>
<dbReference type="InterPro" id="IPR029058">
    <property type="entry name" value="AB_hydrolase_fold"/>
</dbReference>
<evidence type="ECO:0000313" key="4">
    <source>
        <dbReference type="EMBL" id="RVU06476.1"/>
    </source>
</evidence>
<dbReference type="PANTHER" id="PTHR48081:SF6">
    <property type="entry name" value="PEPTIDASE S9 PROLYL OLIGOPEPTIDASE CATALYTIC DOMAIN-CONTAINING PROTEIN"/>
    <property type="match status" value="1"/>
</dbReference>
<proteinExistence type="predicted"/>
<evidence type="ECO:0000259" key="3">
    <source>
        <dbReference type="Pfam" id="PF20434"/>
    </source>
</evidence>
<reference evidence="4 5" key="1">
    <citation type="submission" date="2019-01" db="EMBL/GenBank/DDBJ databases">
        <authorList>
            <person name="Chen W.-M."/>
        </authorList>
    </citation>
    <scope>NUCLEOTIDE SEQUENCE [LARGE SCALE GENOMIC DNA]</scope>
    <source>
        <strain evidence="4 5">FSY-9</strain>
    </source>
</reference>
<sequence>MPWRAQGMMAPSPATPLGQGRALPDAAEVINLWPQGVGAGRLRDFPEVVTERSREPATIHDRALHGISTPRMAVFRPQKPNGAAVLITPGGGYVRVVIDREGYELAQFLAQRGFTCFVLFYRLPGEGWASGPETALIDAQRAIRLIRHRAATYGFDPAKVGTIGFSAGGHLCADLAARFATKAYMPIDEADAQDTRPYCAAPIYPVVSMTPPLAHAGSRTQLLGDAPTPEMEALHSPHRQIPADAPPHFIVHAEDDPAVPVGNSLALRDALKGRGIKVETHLFERGGHGFGLRNAKGLPAEIWPQLWLGWARDKGLFA</sequence>
<dbReference type="InterPro" id="IPR049492">
    <property type="entry name" value="BD-FAE-like_dom"/>
</dbReference>
<dbReference type="EMBL" id="SACO01000003">
    <property type="protein sequence ID" value="RVU06476.1"/>
    <property type="molecule type" value="Genomic_DNA"/>
</dbReference>
<feature type="region of interest" description="Disordered" evidence="2">
    <location>
        <begin position="1"/>
        <end position="20"/>
    </location>
</feature>
<feature type="domain" description="BD-FAE-like" evidence="3">
    <location>
        <begin position="83"/>
        <end position="271"/>
    </location>
</feature>
<dbReference type="GO" id="GO:0016787">
    <property type="term" value="F:hydrolase activity"/>
    <property type="evidence" value="ECO:0007669"/>
    <property type="project" value="UniProtKB-KW"/>
</dbReference>
<dbReference type="PANTHER" id="PTHR48081">
    <property type="entry name" value="AB HYDROLASE SUPERFAMILY PROTEIN C4A8.06C"/>
    <property type="match status" value="1"/>
</dbReference>
<organism evidence="4 5">
    <name type="scientific">Novosphingobium umbonatum</name>
    <dbReference type="NCBI Taxonomy" id="1908524"/>
    <lineage>
        <taxon>Bacteria</taxon>
        <taxon>Pseudomonadati</taxon>
        <taxon>Pseudomonadota</taxon>
        <taxon>Alphaproteobacteria</taxon>
        <taxon>Sphingomonadales</taxon>
        <taxon>Sphingomonadaceae</taxon>
        <taxon>Novosphingobium</taxon>
    </lineage>
</organism>
<comment type="caution">
    <text evidence="4">The sequence shown here is derived from an EMBL/GenBank/DDBJ whole genome shotgun (WGS) entry which is preliminary data.</text>
</comment>
<dbReference type="AlphaFoldDB" id="A0A3S2UTE6"/>